<keyword evidence="2" id="KW-0472">Membrane</keyword>
<accession>A0AA38LVZ1</accession>
<dbReference type="Gene3D" id="1.25.40.10">
    <property type="entry name" value="Tetratricopeptide repeat domain"/>
    <property type="match status" value="1"/>
</dbReference>
<dbReference type="AlphaFoldDB" id="A0AA38LVZ1"/>
<evidence type="ECO:0000256" key="2">
    <source>
        <dbReference type="RuleBase" id="RU367091"/>
    </source>
</evidence>
<dbReference type="Pfam" id="PF13181">
    <property type="entry name" value="TPR_8"/>
    <property type="match status" value="1"/>
</dbReference>
<gene>
    <name evidence="3" type="ORF">MKK02DRAFT_45743</name>
</gene>
<evidence type="ECO:0000313" key="4">
    <source>
        <dbReference type="Proteomes" id="UP001164286"/>
    </source>
</evidence>
<keyword evidence="2" id="KW-0256">Endoplasmic reticulum</keyword>
<dbReference type="InterPro" id="IPR019734">
    <property type="entry name" value="TPR_rpt"/>
</dbReference>
<dbReference type="Proteomes" id="UP001164286">
    <property type="component" value="Unassembled WGS sequence"/>
</dbReference>
<comment type="subunit">
    <text evidence="2">Component of the ER membrane protein complex (EMC).</text>
</comment>
<sequence length="287" mass="31198">MALSDKDQLARWRQIGARHSEKVVELAPKVLSAGAAGEDEWAVREQLAFAALDMGMVEWATDQLRALERQFPDSPRVGILAGLRYEALGQPEEARKVYEAILEFEETNTSAHQRLIALSLPLGPSHSIPLLLTYLDTYYTDAQGWSLLADLYCELGLYAQGLTALGHVLVVQGWDGGAVSRSGGVAYTMGDYQLALKYYLRAIEMATPPPGTAADGPASTRDWWGIRQAAKRLLDDPSAATSLPPNLVVGPEKLRALLELATERILSAGGSSLDVRRTVLGGQDIIR</sequence>
<dbReference type="InterPro" id="IPR011990">
    <property type="entry name" value="TPR-like_helical_dom_sf"/>
</dbReference>
<evidence type="ECO:0000256" key="1">
    <source>
        <dbReference type="ARBA" id="ARBA00022803"/>
    </source>
</evidence>
<dbReference type="SUPFAM" id="SSF48452">
    <property type="entry name" value="TPR-like"/>
    <property type="match status" value="1"/>
</dbReference>
<keyword evidence="1" id="KW-0802">TPR repeat</keyword>
<dbReference type="GeneID" id="77732794"/>
<keyword evidence="4" id="KW-1185">Reference proteome</keyword>
<comment type="caution">
    <text evidence="3">The sequence shown here is derived from an EMBL/GenBank/DDBJ whole genome shotgun (WGS) entry which is preliminary data.</text>
</comment>
<comment type="similarity">
    <text evidence="2">Belongs to the EMC2 family.</text>
</comment>
<proteinExistence type="inferred from homology"/>
<reference evidence="3" key="1">
    <citation type="journal article" date="2022" name="G3 (Bethesda)">
        <title>High quality genome of the basidiomycete yeast Dioszegia hungarica PDD-24b-2 isolated from cloud water.</title>
        <authorList>
            <person name="Jarrige D."/>
            <person name="Haridas S."/>
            <person name="Bleykasten-Grosshans C."/>
            <person name="Joly M."/>
            <person name="Nadalig T."/>
            <person name="Sancelme M."/>
            <person name="Vuilleumier S."/>
            <person name="Grigoriev I.V."/>
            <person name="Amato P."/>
            <person name="Bringel F."/>
        </authorList>
    </citation>
    <scope>NUCLEOTIDE SEQUENCE</scope>
    <source>
        <strain evidence="3">PDD-24b-2</strain>
    </source>
</reference>
<protein>
    <recommendedName>
        <fullName evidence="2">ER membrane protein complex subunit 2</fullName>
    </recommendedName>
</protein>
<comment type="function">
    <text evidence="2">Part of the endoplasmic reticulum membrane protein complex (EMC) that enables the energy-independent insertion into endoplasmic reticulum membranes of newly synthesized membrane proteins.</text>
</comment>
<dbReference type="RefSeq" id="XP_052946810.1">
    <property type="nucleotide sequence ID" value="XM_053093589.1"/>
</dbReference>
<organism evidence="3 4">
    <name type="scientific">Dioszegia hungarica</name>
    <dbReference type="NCBI Taxonomy" id="4972"/>
    <lineage>
        <taxon>Eukaryota</taxon>
        <taxon>Fungi</taxon>
        <taxon>Dikarya</taxon>
        <taxon>Basidiomycota</taxon>
        <taxon>Agaricomycotina</taxon>
        <taxon>Tremellomycetes</taxon>
        <taxon>Tremellales</taxon>
        <taxon>Bulleribasidiaceae</taxon>
        <taxon>Dioszegia</taxon>
    </lineage>
</organism>
<name>A0AA38LVZ1_9TREE</name>
<dbReference type="InterPro" id="IPR039856">
    <property type="entry name" value="EMC2-like"/>
</dbReference>
<dbReference type="EMBL" id="JAKWFO010000005">
    <property type="protein sequence ID" value="KAI9637033.1"/>
    <property type="molecule type" value="Genomic_DNA"/>
</dbReference>
<dbReference type="GO" id="GO:0072546">
    <property type="term" value="C:EMC complex"/>
    <property type="evidence" value="ECO:0007669"/>
    <property type="project" value="UniProtKB-UniRule"/>
</dbReference>
<dbReference type="PANTHER" id="PTHR12760">
    <property type="entry name" value="TETRATRICOPEPTIDE REPEAT PROTEIN"/>
    <property type="match status" value="1"/>
</dbReference>
<evidence type="ECO:0000313" key="3">
    <source>
        <dbReference type="EMBL" id="KAI9637033.1"/>
    </source>
</evidence>
<comment type="subcellular location">
    <subcellularLocation>
        <location evidence="2">Endoplasmic reticulum membrane</location>
        <topology evidence="2">Peripheral membrane protein</topology>
        <orientation evidence="2">Cytoplasmic side</orientation>
    </subcellularLocation>
</comment>